<evidence type="ECO:0000313" key="14">
    <source>
        <dbReference type="EMBL" id="CAE8636780.1"/>
    </source>
</evidence>
<dbReference type="GO" id="GO:0005634">
    <property type="term" value="C:nucleus"/>
    <property type="evidence" value="ECO:0007669"/>
    <property type="project" value="UniProtKB-SubCell"/>
</dbReference>
<reference evidence="14" key="1">
    <citation type="submission" date="2021-02" db="EMBL/GenBank/DDBJ databases">
        <authorList>
            <person name="Dougan E. K."/>
            <person name="Rhodes N."/>
            <person name="Thang M."/>
            <person name="Chan C."/>
        </authorList>
    </citation>
    <scope>NUCLEOTIDE SEQUENCE</scope>
</reference>
<feature type="coiled-coil region" evidence="12">
    <location>
        <begin position="133"/>
        <end position="160"/>
    </location>
</feature>
<dbReference type="InterPro" id="IPR037197">
    <property type="entry name" value="WWE_dom_sf"/>
</dbReference>
<keyword evidence="12" id="KW-0175">Coiled coil</keyword>
<dbReference type="CDD" id="cd03761">
    <property type="entry name" value="proteasome_beta_type_5"/>
    <property type="match status" value="1"/>
</dbReference>
<keyword evidence="9" id="KW-0865">Zymogen</keyword>
<keyword evidence="4" id="KW-0963">Cytoplasm</keyword>
<dbReference type="Gene3D" id="3.30.720.50">
    <property type="match status" value="1"/>
</dbReference>
<proteinExistence type="predicted"/>
<dbReference type="EMBL" id="CAJNNV010031548">
    <property type="protein sequence ID" value="CAE8636780.1"/>
    <property type="molecule type" value="Genomic_DNA"/>
</dbReference>
<dbReference type="PROSITE" id="PS00854">
    <property type="entry name" value="PROTEASOME_BETA_1"/>
    <property type="match status" value="1"/>
</dbReference>
<evidence type="ECO:0000256" key="1">
    <source>
        <dbReference type="ARBA" id="ARBA00001198"/>
    </source>
</evidence>
<feature type="non-terminal residue" evidence="14">
    <location>
        <position position="719"/>
    </location>
</feature>
<keyword evidence="7" id="KW-0378">Hydrolase</keyword>
<dbReference type="Pfam" id="PF00227">
    <property type="entry name" value="Proteasome"/>
    <property type="match status" value="1"/>
</dbReference>
<evidence type="ECO:0000259" key="13">
    <source>
        <dbReference type="Pfam" id="PF02825"/>
    </source>
</evidence>
<dbReference type="EC" id="3.4.25.1" evidence="3"/>
<dbReference type="OrthoDB" id="37597at2759"/>
<dbReference type="AlphaFoldDB" id="A0A813HEM0"/>
<dbReference type="Pfam" id="PF02825">
    <property type="entry name" value="WWE"/>
    <property type="match status" value="2"/>
</dbReference>
<dbReference type="FunFam" id="3.60.20.10:FF:000051">
    <property type="entry name" value="Proteasome subunit beta"/>
    <property type="match status" value="1"/>
</dbReference>
<dbReference type="GO" id="GO:0005737">
    <property type="term" value="C:cytoplasm"/>
    <property type="evidence" value="ECO:0007669"/>
    <property type="project" value="TreeGrafter"/>
</dbReference>
<name>A0A813HEM0_POLGL</name>
<keyword evidence="8" id="KW-0647">Proteasome</keyword>
<dbReference type="InterPro" id="IPR023333">
    <property type="entry name" value="Proteasome_suB-type"/>
</dbReference>
<dbReference type="InterPro" id="IPR004170">
    <property type="entry name" value="WWE_dom"/>
</dbReference>
<feature type="domain" description="WWE" evidence="13">
    <location>
        <begin position="308"/>
        <end position="362"/>
    </location>
</feature>
<keyword evidence="15" id="KW-1185">Reference proteome</keyword>
<sequence length="719" mass="81719">VPFALSPDVLDAKELKDAHKQVEAEFRQQQSETQAAEHELAELRKEVDRLRLRTEQIGDLRADQARAITSEWEKIDVEAVTLALERKEVEDLRVEVSELLAARKEATVGRQLRIDKALQQLYLEFQQREQDLVAASRQQMQAVEGEISSTQAQLLELQSSWEEHRQLLQASRRRTALARIGRAAQAWKHECREGKEQNQVRRKAAAERRRIAREKDALDKQDLGVEEAEFLEQLWRSKELRGSLRCRGQVYVFDIEKMTQTNTISNKVRTIRRIGPSSEEATNDVPEIARCKSQSMEVALVVEVWLAGEWKRLAEEESNEIVRHQEKGETAFEFSSRGTSYRIDLRHMTQTNVKSNRTRTIRIVDRFAAPEAMGFDAFRLAFRERSTDGKALTLEVAVKVSELEKTWLLDKLSLSSAERNLNFGVRTQRIRAAIQIFEHVPQVLRFKLYGLSLVQVFWVYFEVRGLGYDDFATCEPEAFKMAPVDNPRQFCIDMKKTDQCPGLMDFKKGTTTLGFVFQGGIIIAVDSRASMGSYIGSQTVKKVIEINDRLLGTMAGGAADCSFWERHLARLCRMHELRDKEKISVAAASKLLANIFWQYKGQGLSCGTMVAGWDNKGPSLYMVDDAGDRHKGNVFSVGSGSTFAYGVLDTGYRHDMSIDEAVELGRRSIYHATHRDGASGGVVRVYHIHKDGWTKVIAGEDVSKLHYMYAEQKGCKGTE</sequence>
<evidence type="ECO:0000256" key="10">
    <source>
        <dbReference type="ARBA" id="ARBA00023242"/>
    </source>
</evidence>
<evidence type="ECO:0000256" key="11">
    <source>
        <dbReference type="PIRSR" id="PIRSR600243-1"/>
    </source>
</evidence>
<feature type="active site" description="Nucleophile" evidence="11">
    <location>
        <position position="510"/>
    </location>
</feature>
<dbReference type="PRINTS" id="PR00141">
    <property type="entry name" value="PROTEASOME"/>
</dbReference>
<dbReference type="InterPro" id="IPR001353">
    <property type="entry name" value="Proteasome_sua/b"/>
</dbReference>
<dbReference type="InterPro" id="IPR000243">
    <property type="entry name" value="Pept_T1A_subB"/>
</dbReference>
<protein>
    <recommendedName>
        <fullName evidence="3">proteasome endopeptidase complex</fullName>
        <ecNumber evidence="3">3.4.25.1</ecNumber>
    </recommendedName>
</protein>
<evidence type="ECO:0000256" key="7">
    <source>
        <dbReference type="ARBA" id="ARBA00022801"/>
    </source>
</evidence>
<dbReference type="GO" id="GO:0005839">
    <property type="term" value="C:proteasome core complex"/>
    <property type="evidence" value="ECO:0007669"/>
    <property type="project" value="InterPro"/>
</dbReference>
<accession>A0A813HEM0</accession>
<dbReference type="PANTHER" id="PTHR32194:SF3">
    <property type="entry name" value="PROTEASOME SUBUNIT BETA"/>
    <property type="match status" value="1"/>
</dbReference>
<evidence type="ECO:0000256" key="3">
    <source>
        <dbReference type="ARBA" id="ARBA00012039"/>
    </source>
</evidence>
<comment type="caution">
    <text evidence="14">The sequence shown here is derived from an EMBL/GenBank/DDBJ whole genome shotgun (WGS) entry which is preliminary data.</text>
</comment>
<evidence type="ECO:0000256" key="5">
    <source>
        <dbReference type="ARBA" id="ARBA00022670"/>
    </source>
</evidence>
<gene>
    <name evidence="14" type="ORF">PGLA1383_LOCUS52185</name>
</gene>
<dbReference type="Proteomes" id="UP000654075">
    <property type="component" value="Unassembled WGS sequence"/>
</dbReference>
<evidence type="ECO:0000313" key="15">
    <source>
        <dbReference type="Proteomes" id="UP000654075"/>
    </source>
</evidence>
<dbReference type="GO" id="GO:0051603">
    <property type="term" value="P:proteolysis involved in protein catabolic process"/>
    <property type="evidence" value="ECO:0007669"/>
    <property type="project" value="InterPro"/>
</dbReference>
<comment type="catalytic activity">
    <reaction evidence="1">
        <text>Cleavage of peptide bonds with very broad specificity.</text>
        <dbReference type="EC" id="3.4.25.1"/>
    </reaction>
</comment>
<dbReference type="PANTHER" id="PTHR32194">
    <property type="entry name" value="METALLOPROTEASE TLDD"/>
    <property type="match status" value="1"/>
</dbReference>
<evidence type="ECO:0000256" key="9">
    <source>
        <dbReference type="ARBA" id="ARBA00023145"/>
    </source>
</evidence>
<keyword evidence="5" id="KW-0645">Protease</keyword>
<dbReference type="SUPFAM" id="SSF117839">
    <property type="entry name" value="WWE domain"/>
    <property type="match status" value="2"/>
</dbReference>
<evidence type="ECO:0000256" key="12">
    <source>
        <dbReference type="SAM" id="Coils"/>
    </source>
</evidence>
<evidence type="ECO:0000256" key="2">
    <source>
        <dbReference type="ARBA" id="ARBA00004123"/>
    </source>
</evidence>
<dbReference type="SUPFAM" id="SSF56235">
    <property type="entry name" value="N-terminal nucleophile aminohydrolases (Ntn hydrolases)"/>
    <property type="match status" value="1"/>
</dbReference>
<evidence type="ECO:0000256" key="8">
    <source>
        <dbReference type="ARBA" id="ARBA00022942"/>
    </source>
</evidence>
<evidence type="ECO:0000256" key="6">
    <source>
        <dbReference type="ARBA" id="ARBA00022698"/>
    </source>
</evidence>
<dbReference type="PROSITE" id="PS51476">
    <property type="entry name" value="PROTEASOME_BETA_2"/>
    <property type="match status" value="1"/>
</dbReference>
<feature type="coiled-coil region" evidence="12">
    <location>
        <begin position="12"/>
        <end position="102"/>
    </location>
</feature>
<comment type="subcellular location">
    <subcellularLocation>
        <location evidence="2">Nucleus</location>
    </subcellularLocation>
</comment>
<dbReference type="GO" id="GO:0004298">
    <property type="term" value="F:threonine-type endopeptidase activity"/>
    <property type="evidence" value="ECO:0007669"/>
    <property type="project" value="UniProtKB-KW"/>
</dbReference>
<keyword evidence="6" id="KW-0888">Threonine protease</keyword>
<keyword evidence="10" id="KW-0539">Nucleus</keyword>
<dbReference type="Gene3D" id="3.60.20.10">
    <property type="entry name" value="Glutamine Phosphoribosylpyrophosphate, subunit 1, domain 1"/>
    <property type="match status" value="1"/>
</dbReference>
<feature type="domain" description="WWE" evidence="13">
    <location>
        <begin position="228"/>
        <end position="273"/>
    </location>
</feature>
<evidence type="ECO:0000256" key="4">
    <source>
        <dbReference type="ARBA" id="ARBA00022490"/>
    </source>
</evidence>
<dbReference type="InterPro" id="IPR016050">
    <property type="entry name" value="Proteasome_bsu_CS"/>
</dbReference>
<organism evidence="14 15">
    <name type="scientific">Polarella glacialis</name>
    <name type="common">Dinoflagellate</name>
    <dbReference type="NCBI Taxonomy" id="89957"/>
    <lineage>
        <taxon>Eukaryota</taxon>
        <taxon>Sar</taxon>
        <taxon>Alveolata</taxon>
        <taxon>Dinophyceae</taxon>
        <taxon>Suessiales</taxon>
        <taxon>Suessiaceae</taxon>
        <taxon>Polarella</taxon>
    </lineage>
</organism>
<dbReference type="InterPro" id="IPR029055">
    <property type="entry name" value="Ntn_hydrolases_N"/>
</dbReference>